<keyword evidence="1" id="KW-0472">Membrane</keyword>
<dbReference type="InterPro" id="IPR006747">
    <property type="entry name" value="DUF599"/>
</dbReference>
<dbReference type="Proteomes" id="UP000295783">
    <property type="component" value="Unassembled WGS sequence"/>
</dbReference>
<evidence type="ECO:0000256" key="1">
    <source>
        <dbReference type="SAM" id="Phobius"/>
    </source>
</evidence>
<gene>
    <name evidence="2" type="ORF">A8950_2062</name>
</gene>
<dbReference type="RefSeq" id="WP_133613532.1">
    <property type="nucleotide sequence ID" value="NZ_SNYW01000008.1"/>
</dbReference>
<comment type="caution">
    <text evidence="2">The sequence shown here is derived from an EMBL/GenBank/DDBJ whole genome shotgun (WGS) entry which is preliminary data.</text>
</comment>
<protein>
    <submittedName>
        <fullName evidence="2">Putative membrane protein</fullName>
    </submittedName>
</protein>
<dbReference type="PANTHER" id="PTHR31881">
    <property type="match status" value="1"/>
</dbReference>
<evidence type="ECO:0000313" key="3">
    <source>
        <dbReference type="Proteomes" id="UP000295783"/>
    </source>
</evidence>
<dbReference type="Pfam" id="PF04654">
    <property type="entry name" value="DUF599"/>
    <property type="match status" value="1"/>
</dbReference>
<reference evidence="2 3" key="1">
    <citation type="submission" date="2019-03" db="EMBL/GenBank/DDBJ databases">
        <title>Genomic Encyclopedia of Type Strains, Phase III (KMG-III): the genomes of soil and plant-associated and newly described type strains.</title>
        <authorList>
            <person name="Whitman W."/>
        </authorList>
    </citation>
    <scope>NUCLEOTIDE SEQUENCE [LARGE SCALE GENOMIC DNA]</scope>
    <source>
        <strain evidence="2 3">CGMCC 1.7660</strain>
    </source>
</reference>
<organism evidence="2 3">
    <name type="scientific">Dongia mobilis</name>
    <dbReference type="NCBI Taxonomy" id="578943"/>
    <lineage>
        <taxon>Bacteria</taxon>
        <taxon>Pseudomonadati</taxon>
        <taxon>Pseudomonadota</taxon>
        <taxon>Alphaproteobacteria</taxon>
        <taxon>Rhodospirillales</taxon>
        <taxon>Dongiaceae</taxon>
        <taxon>Dongia</taxon>
    </lineage>
</organism>
<accession>A0A4R6WTL0</accession>
<dbReference type="AlphaFoldDB" id="A0A4R6WTL0"/>
<feature type="transmembrane region" description="Helical" evidence="1">
    <location>
        <begin position="200"/>
        <end position="219"/>
    </location>
</feature>
<name>A0A4R6WTL0_9PROT</name>
<keyword evidence="1" id="KW-1133">Transmembrane helix</keyword>
<dbReference type="PANTHER" id="PTHR31881:SF6">
    <property type="entry name" value="OS09G0494600 PROTEIN"/>
    <property type="match status" value="1"/>
</dbReference>
<keyword evidence="3" id="KW-1185">Reference proteome</keyword>
<proteinExistence type="predicted"/>
<dbReference type="EMBL" id="SNYW01000008">
    <property type="protein sequence ID" value="TDQ82240.1"/>
    <property type="molecule type" value="Genomic_DNA"/>
</dbReference>
<sequence length="240" mass="27195">MPDILLQHWTWPDGLALLWMLLLWFVYGRFADFLPPDDVAPRNLNQMMHHLRRSWMRRMIDRHDRIVDSGLTGHSVNSTTFFASTSMLIIAGLLGVLGNAAAAHAVIQSFGFVMRADIVMFEIKVLGLVILFIVAFYKFTWALRQFNFACTLIGAAPLAPAEPATRDRFADHAARVMSLAVVSFNGGIRAFYFAMAWLGWFIHPVLFAMATGIVVLVLLKRQLKSRSQQSVAEYYDASWR</sequence>
<dbReference type="OrthoDB" id="9806874at2"/>
<feature type="transmembrane region" description="Helical" evidence="1">
    <location>
        <begin position="173"/>
        <end position="194"/>
    </location>
</feature>
<evidence type="ECO:0000313" key="2">
    <source>
        <dbReference type="EMBL" id="TDQ82240.1"/>
    </source>
</evidence>
<feature type="transmembrane region" description="Helical" evidence="1">
    <location>
        <begin position="119"/>
        <end position="137"/>
    </location>
</feature>
<keyword evidence="1" id="KW-0812">Transmembrane</keyword>
<feature type="transmembrane region" description="Helical" evidence="1">
    <location>
        <begin position="81"/>
        <end position="107"/>
    </location>
</feature>